<comment type="caution">
    <text evidence="1">The sequence shown here is derived from an EMBL/GenBank/DDBJ whole genome shotgun (WGS) entry which is preliminary data.</text>
</comment>
<dbReference type="AlphaFoldDB" id="X1DRB0"/>
<sequence>MKMSVQQKISKLKNFIARNPALADIGFTIIGNQ</sequence>
<proteinExistence type="predicted"/>
<evidence type="ECO:0000313" key="1">
    <source>
        <dbReference type="EMBL" id="GAH22717.1"/>
    </source>
</evidence>
<name>X1DRB0_9ZZZZ</name>
<feature type="non-terminal residue" evidence="1">
    <location>
        <position position="33"/>
    </location>
</feature>
<reference evidence="1" key="1">
    <citation type="journal article" date="2014" name="Front. Microbiol.">
        <title>High frequency of phylogenetically diverse reductive dehalogenase-homologous genes in deep subseafloor sedimentary metagenomes.</title>
        <authorList>
            <person name="Kawai M."/>
            <person name="Futagami T."/>
            <person name="Toyoda A."/>
            <person name="Takaki Y."/>
            <person name="Nishi S."/>
            <person name="Hori S."/>
            <person name="Arai W."/>
            <person name="Tsubouchi T."/>
            <person name="Morono Y."/>
            <person name="Uchiyama I."/>
            <person name="Ito T."/>
            <person name="Fujiyama A."/>
            <person name="Inagaki F."/>
            <person name="Takami H."/>
        </authorList>
    </citation>
    <scope>NUCLEOTIDE SEQUENCE</scope>
    <source>
        <strain evidence="1">Expedition CK06-06</strain>
    </source>
</reference>
<gene>
    <name evidence="1" type="ORF">S01H4_67401</name>
</gene>
<organism evidence="1">
    <name type="scientific">marine sediment metagenome</name>
    <dbReference type="NCBI Taxonomy" id="412755"/>
    <lineage>
        <taxon>unclassified sequences</taxon>
        <taxon>metagenomes</taxon>
        <taxon>ecological metagenomes</taxon>
    </lineage>
</organism>
<accession>X1DRB0</accession>
<protein>
    <submittedName>
        <fullName evidence="1">Uncharacterized protein</fullName>
    </submittedName>
</protein>
<dbReference type="EMBL" id="BART01042385">
    <property type="protein sequence ID" value="GAH22717.1"/>
    <property type="molecule type" value="Genomic_DNA"/>
</dbReference>